<evidence type="ECO:0000313" key="13">
    <source>
        <dbReference type="EMBL" id="ADH85381.1"/>
    </source>
</evidence>
<dbReference type="GO" id="GO:0003955">
    <property type="term" value="F:NAD(P)H dehydrogenase (quinone) activity"/>
    <property type="evidence" value="ECO:0007669"/>
    <property type="project" value="TreeGrafter"/>
</dbReference>
<organism evidence="13 14">
    <name type="scientific">Desulfurivibrio alkaliphilus (strain DSM 19089 / UNIQEM U267 / AHT2)</name>
    <dbReference type="NCBI Taxonomy" id="589865"/>
    <lineage>
        <taxon>Bacteria</taxon>
        <taxon>Pseudomonadati</taxon>
        <taxon>Thermodesulfobacteriota</taxon>
        <taxon>Desulfobulbia</taxon>
        <taxon>Desulfobulbales</taxon>
        <taxon>Desulfobulbaceae</taxon>
        <taxon>Desulfurivibrio</taxon>
    </lineage>
</organism>
<dbReference type="eggNOG" id="COG1249">
    <property type="taxonomic scope" value="Bacteria"/>
</dbReference>
<evidence type="ECO:0000256" key="3">
    <source>
        <dbReference type="ARBA" id="ARBA00022827"/>
    </source>
</evidence>
<dbReference type="InterPro" id="IPR036188">
    <property type="entry name" value="FAD/NAD-bd_sf"/>
</dbReference>
<dbReference type="Proteomes" id="UP000001508">
    <property type="component" value="Chromosome"/>
</dbReference>
<dbReference type="InterPro" id="IPR001100">
    <property type="entry name" value="Pyr_nuc-diS_OxRdtase"/>
</dbReference>
<dbReference type="FunFam" id="3.30.390.30:FF:000001">
    <property type="entry name" value="Dihydrolipoyl dehydrogenase"/>
    <property type="match status" value="1"/>
</dbReference>
<dbReference type="RefSeq" id="WP_013162911.1">
    <property type="nucleotide sequence ID" value="NC_014216.1"/>
</dbReference>
<proteinExistence type="inferred from homology"/>
<feature type="binding site" evidence="8">
    <location>
        <position position="270"/>
    </location>
    <ligand>
        <name>NAD(+)</name>
        <dbReference type="ChEBI" id="CHEBI:57540"/>
    </ligand>
</feature>
<keyword evidence="3 8" id="KW-0274">FAD</keyword>
<evidence type="ECO:0000256" key="4">
    <source>
        <dbReference type="ARBA" id="ARBA00022857"/>
    </source>
</evidence>
<comment type="similarity">
    <text evidence="1 10">Belongs to the class-I pyridine nucleotide-disulfide oxidoreductase family.</text>
</comment>
<dbReference type="Pfam" id="PF07992">
    <property type="entry name" value="Pyr_redox_2"/>
    <property type="match status" value="1"/>
</dbReference>
<feature type="domain" description="FAD/NAD(P)-binding" evidence="12">
    <location>
        <begin position="7"/>
        <end position="325"/>
    </location>
</feature>
<keyword evidence="7 10" id="KW-0676">Redox-active center</keyword>
<dbReference type="InterPro" id="IPR004099">
    <property type="entry name" value="Pyr_nucl-diS_OxRdtase_dimer"/>
</dbReference>
<feature type="disulfide bond" description="Redox-active" evidence="9">
    <location>
        <begin position="44"/>
        <end position="49"/>
    </location>
</feature>
<gene>
    <name evidence="13" type="ordered locus">DaAHT2_0677</name>
</gene>
<keyword evidence="2 10" id="KW-0285">Flavoprotein</keyword>
<dbReference type="PRINTS" id="PR00411">
    <property type="entry name" value="PNDRDTASEI"/>
</dbReference>
<protein>
    <submittedName>
        <fullName evidence="13">FAD-dependent pyridine nucleotide-disulfide oxidoreductase</fullName>
    </submittedName>
</protein>
<dbReference type="GO" id="GO:0050660">
    <property type="term" value="F:flavin adenine dinucleotide binding"/>
    <property type="evidence" value="ECO:0007669"/>
    <property type="project" value="TreeGrafter"/>
</dbReference>
<dbReference type="InterPro" id="IPR023753">
    <property type="entry name" value="FAD/NAD-binding_dom"/>
</dbReference>
<dbReference type="HOGENOM" id="CLU_016755_1_0_7"/>
<evidence type="ECO:0000256" key="10">
    <source>
        <dbReference type="RuleBase" id="RU003691"/>
    </source>
</evidence>
<accession>D6Z1C6</accession>
<dbReference type="Gene3D" id="3.50.50.60">
    <property type="entry name" value="FAD/NAD(P)-binding domain"/>
    <property type="match status" value="2"/>
</dbReference>
<dbReference type="OrthoDB" id="9786429at2"/>
<dbReference type="KEGG" id="dak:DaAHT2_0677"/>
<evidence type="ECO:0000256" key="5">
    <source>
        <dbReference type="ARBA" id="ARBA00023002"/>
    </source>
</evidence>
<keyword evidence="14" id="KW-1185">Reference proteome</keyword>
<feature type="binding site" evidence="8">
    <location>
        <begin position="179"/>
        <end position="186"/>
    </location>
    <ligand>
        <name>NAD(+)</name>
        <dbReference type="ChEBI" id="CHEBI:57540"/>
    </ligand>
</feature>
<reference evidence="14" key="1">
    <citation type="submission" date="2010-02" db="EMBL/GenBank/DDBJ databases">
        <title>Complete sequence of Desulfurivibrio alkaliphilus AHT2.</title>
        <authorList>
            <consortium name="US DOE Joint Genome Institute"/>
            <person name="Pitluck S."/>
            <person name="Chertkov O."/>
            <person name="Detter J.C."/>
            <person name="Han C."/>
            <person name="Tapia R."/>
            <person name="Larimer F."/>
            <person name="Land M."/>
            <person name="Hauser L."/>
            <person name="Kyrpides N."/>
            <person name="Mikhailova N."/>
            <person name="Sorokin D.Y."/>
            <person name="Muyzer G."/>
            <person name="Woyke T."/>
        </authorList>
    </citation>
    <scope>NUCLEOTIDE SEQUENCE [LARGE SCALE GENOMIC DNA]</scope>
    <source>
        <strain evidence="14">DSM 19089 / UNIQEM U267 / AHT2</strain>
    </source>
</reference>
<evidence type="ECO:0000259" key="12">
    <source>
        <dbReference type="Pfam" id="PF07992"/>
    </source>
</evidence>
<dbReference type="STRING" id="589865.DaAHT2_0677"/>
<sequence length="478" mass="51389">MSKFDYDLGVIGGGAAGLTVASGAAQLGVKTLLVEKEEALGGDCLHYGCVPSKTLLKSAHVYQQMKEGARYGLPAITPPPVDFAAVAARIREVIAVIQQHDSVERFSRLGAEIRFGPARFRDEHAVEIDGQTASARAWVIATGSSPQIPAIPGLDRTPHLTNREIFYLDHLPDSMLILGAGPIAVEMAQAFSRLGSKVTVVQRSNQILSREDPDLAALVQRELEREGVEFLLKTAVRRVADGGDRREVVVADAAGREQTIAAEALLVALGRSPNTDGLGLEQIDVPFDPRGIKVDRRLRAGHKHIYAAGDVIGGYQFTHVAGYEGGIALSNAVFRLPRKTDYTWVPHCTYTKPELAGLGHNEKSASAAGLNYRVLSEEFAANDRARAEGETGGRLKLLLDRRDRPLGVTIAGPGAGDILSQWVAIMNGKVGLARIAAAIHPYPTLSEINKKAAGSLLAPKIFSPRVRKILKLLFGYRG</sequence>
<evidence type="ECO:0000313" key="14">
    <source>
        <dbReference type="Proteomes" id="UP000001508"/>
    </source>
</evidence>
<keyword evidence="8" id="KW-0547">Nucleotide-binding</keyword>
<dbReference type="PANTHER" id="PTHR43014">
    <property type="entry name" value="MERCURIC REDUCTASE"/>
    <property type="match status" value="1"/>
</dbReference>
<evidence type="ECO:0000256" key="9">
    <source>
        <dbReference type="PIRSR" id="PIRSR000350-4"/>
    </source>
</evidence>
<evidence type="ECO:0000256" key="6">
    <source>
        <dbReference type="ARBA" id="ARBA00023157"/>
    </source>
</evidence>
<dbReference type="PROSITE" id="PS00076">
    <property type="entry name" value="PYRIDINE_REDOX_1"/>
    <property type="match status" value="1"/>
</dbReference>
<evidence type="ECO:0000256" key="7">
    <source>
        <dbReference type="ARBA" id="ARBA00023284"/>
    </source>
</evidence>
<evidence type="ECO:0000256" key="1">
    <source>
        <dbReference type="ARBA" id="ARBA00007532"/>
    </source>
</evidence>
<feature type="binding site" evidence="8">
    <location>
        <position position="310"/>
    </location>
    <ligand>
        <name>FAD</name>
        <dbReference type="ChEBI" id="CHEBI:57692"/>
    </ligand>
</feature>
<keyword evidence="5 10" id="KW-0560">Oxidoreductase</keyword>
<feature type="binding site" evidence="8">
    <location>
        <position position="53"/>
    </location>
    <ligand>
        <name>FAD</name>
        <dbReference type="ChEBI" id="CHEBI:57692"/>
    </ligand>
</feature>
<dbReference type="FunCoup" id="D6Z1C6">
    <property type="interactions" value="516"/>
</dbReference>
<dbReference type="Gene3D" id="3.30.390.30">
    <property type="match status" value="1"/>
</dbReference>
<dbReference type="EMBL" id="CP001940">
    <property type="protein sequence ID" value="ADH85381.1"/>
    <property type="molecule type" value="Genomic_DNA"/>
</dbReference>
<dbReference type="InterPro" id="IPR012999">
    <property type="entry name" value="Pyr_OxRdtase_I_AS"/>
</dbReference>
<keyword evidence="8" id="KW-0520">NAD</keyword>
<evidence type="ECO:0000256" key="8">
    <source>
        <dbReference type="PIRSR" id="PIRSR000350-3"/>
    </source>
</evidence>
<keyword evidence="4" id="KW-0521">NADP</keyword>
<dbReference type="GO" id="GO:0016668">
    <property type="term" value="F:oxidoreductase activity, acting on a sulfur group of donors, NAD(P) as acceptor"/>
    <property type="evidence" value="ECO:0007669"/>
    <property type="project" value="InterPro"/>
</dbReference>
<dbReference type="SUPFAM" id="SSF51905">
    <property type="entry name" value="FAD/NAD(P)-binding domain"/>
    <property type="match status" value="1"/>
</dbReference>
<dbReference type="Pfam" id="PF02852">
    <property type="entry name" value="Pyr_redox_dim"/>
    <property type="match status" value="1"/>
</dbReference>
<feature type="binding site" evidence="8">
    <location>
        <begin position="142"/>
        <end position="144"/>
    </location>
    <ligand>
        <name>FAD</name>
        <dbReference type="ChEBI" id="CHEBI:57692"/>
    </ligand>
</feature>
<feature type="domain" description="Pyridine nucleotide-disulphide oxidoreductase dimerisation" evidence="11">
    <location>
        <begin position="345"/>
        <end position="452"/>
    </location>
</feature>
<dbReference type="PIRSF" id="PIRSF000350">
    <property type="entry name" value="Mercury_reductase_MerA"/>
    <property type="match status" value="1"/>
</dbReference>
<evidence type="ECO:0000256" key="2">
    <source>
        <dbReference type="ARBA" id="ARBA00022630"/>
    </source>
</evidence>
<dbReference type="AlphaFoldDB" id="D6Z1C6"/>
<dbReference type="PANTHER" id="PTHR43014:SF2">
    <property type="entry name" value="MERCURIC REDUCTASE"/>
    <property type="match status" value="1"/>
</dbReference>
<dbReference type="InParanoid" id="D6Z1C6"/>
<dbReference type="InterPro" id="IPR016156">
    <property type="entry name" value="FAD/NAD-linked_Rdtase_dimer_sf"/>
</dbReference>
<keyword evidence="6" id="KW-1015">Disulfide bond</keyword>
<comment type="cofactor">
    <cofactor evidence="8">
        <name>FAD</name>
        <dbReference type="ChEBI" id="CHEBI:57692"/>
    </cofactor>
    <text evidence="8">Binds 1 FAD per subunit.</text>
</comment>
<evidence type="ECO:0000259" key="11">
    <source>
        <dbReference type="Pfam" id="PF02852"/>
    </source>
</evidence>
<dbReference type="PRINTS" id="PR00368">
    <property type="entry name" value="FADPNR"/>
</dbReference>
<name>D6Z1C6_DESAT</name>
<dbReference type="SUPFAM" id="SSF55424">
    <property type="entry name" value="FAD/NAD-linked reductases, dimerisation (C-terminal) domain"/>
    <property type="match status" value="1"/>
</dbReference>